<proteinExistence type="predicted"/>
<dbReference type="AlphaFoldDB" id="F2U0R4"/>
<reference evidence="2" key="1">
    <citation type="submission" date="2009-08" db="EMBL/GenBank/DDBJ databases">
        <title>Annotation of Salpingoeca rosetta.</title>
        <authorList>
            <consortium name="The Broad Institute Genome Sequencing Platform"/>
            <person name="Russ C."/>
            <person name="Cuomo C."/>
            <person name="Burger G."/>
            <person name="Gray M.W."/>
            <person name="Holland P.W.H."/>
            <person name="King N."/>
            <person name="Lang F.B.F."/>
            <person name="Roger A.J."/>
            <person name="Ruiz-Trillo I."/>
            <person name="Young S.K."/>
            <person name="Zeng Q."/>
            <person name="Gargeya S."/>
            <person name="Alvarado L."/>
            <person name="Berlin A."/>
            <person name="Chapman S.B."/>
            <person name="Chen Z."/>
            <person name="Freedman E."/>
            <person name="Gellesch M."/>
            <person name="Goldberg J."/>
            <person name="Griggs A."/>
            <person name="Gujja S."/>
            <person name="Heilman E."/>
            <person name="Heiman D."/>
            <person name="Howarth C."/>
            <person name="Mehta T."/>
            <person name="Neiman D."/>
            <person name="Pearson M."/>
            <person name="Roberts A."/>
            <person name="Saif S."/>
            <person name="Shea T."/>
            <person name="Shenoy N."/>
            <person name="Sisk P."/>
            <person name="Stolte C."/>
            <person name="Sykes S."/>
            <person name="White J."/>
            <person name="Yandava C."/>
            <person name="Haas B."/>
            <person name="Nusbaum C."/>
            <person name="Birren B."/>
        </authorList>
    </citation>
    <scope>NUCLEOTIDE SEQUENCE [LARGE SCALE GENOMIC DNA]</scope>
    <source>
        <strain evidence="2">ATCC 50818</strain>
    </source>
</reference>
<keyword evidence="1" id="KW-0812">Transmembrane</keyword>
<evidence type="ECO:0000256" key="1">
    <source>
        <dbReference type="SAM" id="Phobius"/>
    </source>
</evidence>
<evidence type="ECO:0000313" key="2">
    <source>
        <dbReference type="EMBL" id="EGD80992.1"/>
    </source>
</evidence>
<sequence length="187" mass="20236">MSTTDTTTLDELLQGGCKWISGVAADNGVFPATAFHATRHPSSSSIQPQCIPRPSQPRCVHVTLLHGDIHSHRSSDAFHPRKQAIPRHLQGHYQVCSFLMPCATTSPSCTTAGTLCWCVRAGGLAKSAWAVRGKVGDGPSCQQAEEEFNKYTRTELALETKIGLIIMAAGAIPIIVVDHYVLVRMDE</sequence>
<gene>
    <name evidence="2" type="ORF">PTSG_01573</name>
</gene>
<keyword evidence="3" id="KW-1185">Reference proteome</keyword>
<accession>F2U0R4</accession>
<organism evidence="3">
    <name type="scientific">Salpingoeca rosetta (strain ATCC 50818 / BSB-021)</name>
    <dbReference type="NCBI Taxonomy" id="946362"/>
    <lineage>
        <taxon>Eukaryota</taxon>
        <taxon>Choanoflagellata</taxon>
        <taxon>Craspedida</taxon>
        <taxon>Salpingoecidae</taxon>
        <taxon>Salpingoeca</taxon>
    </lineage>
</organism>
<protein>
    <submittedName>
        <fullName evidence="2">Uncharacterized protein</fullName>
    </submittedName>
</protein>
<keyword evidence="1" id="KW-0472">Membrane</keyword>
<keyword evidence="1" id="KW-1133">Transmembrane helix</keyword>
<dbReference type="GeneID" id="16078148"/>
<feature type="transmembrane region" description="Helical" evidence="1">
    <location>
        <begin position="162"/>
        <end position="183"/>
    </location>
</feature>
<dbReference type="EMBL" id="GL832958">
    <property type="protein sequence ID" value="EGD80992.1"/>
    <property type="molecule type" value="Genomic_DNA"/>
</dbReference>
<name>F2U0R4_SALR5</name>
<dbReference type="KEGG" id="sre:PTSG_01573"/>
<dbReference type="InParanoid" id="F2U0R4"/>
<dbReference type="Proteomes" id="UP000007799">
    <property type="component" value="Unassembled WGS sequence"/>
</dbReference>
<dbReference type="RefSeq" id="XP_004997553.1">
    <property type="nucleotide sequence ID" value="XM_004997496.1"/>
</dbReference>
<evidence type="ECO:0000313" key="3">
    <source>
        <dbReference type="Proteomes" id="UP000007799"/>
    </source>
</evidence>